<dbReference type="GO" id="GO:0000139">
    <property type="term" value="C:Golgi membrane"/>
    <property type="evidence" value="ECO:0007669"/>
    <property type="project" value="InterPro"/>
</dbReference>
<dbReference type="InterPro" id="IPR029675">
    <property type="entry name" value="PGAP4"/>
</dbReference>
<accession>A0A914DUJ5</accession>
<dbReference type="GO" id="GO:0016757">
    <property type="term" value="F:glycosyltransferase activity"/>
    <property type="evidence" value="ECO:0007669"/>
    <property type="project" value="InterPro"/>
</dbReference>
<dbReference type="WBParaSite" id="ACRNAN_scaffold4195.g27136.t1">
    <property type="protein sequence ID" value="ACRNAN_scaffold4195.g27136.t1"/>
    <property type="gene ID" value="ACRNAN_scaffold4195.g27136"/>
</dbReference>
<keyword evidence="1" id="KW-1185">Reference proteome</keyword>
<dbReference type="GO" id="GO:0006506">
    <property type="term" value="P:GPI anchor biosynthetic process"/>
    <property type="evidence" value="ECO:0007669"/>
    <property type="project" value="InterPro"/>
</dbReference>
<organism evidence="1 2">
    <name type="scientific">Acrobeloides nanus</name>
    <dbReference type="NCBI Taxonomy" id="290746"/>
    <lineage>
        <taxon>Eukaryota</taxon>
        <taxon>Metazoa</taxon>
        <taxon>Ecdysozoa</taxon>
        <taxon>Nematoda</taxon>
        <taxon>Chromadorea</taxon>
        <taxon>Rhabditida</taxon>
        <taxon>Tylenchina</taxon>
        <taxon>Cephalobomorpha</taxon>
        <taxon>Cephaloboidea</taxon>
        <taxon>Cephalobidae</taxon>
        <taxon>Acrobeloides</taxon>
    </lineage>
</organism>
<dbReference type="AlphaFoldDB" id="A0A914DUJ5"/>
<name>A0A914DUJ5_9BILA</name>
<sequence>MNIGKEYSKSRNPEEIFVSLTLYDKETDEYSEIKLIDESNEEDRDKEECSCVNKFFPNQKPINRTYGYTFDFARIESLKYCVLENIEETEQQWPNPEKPIQSVTQKILDKLIEIIGSKINTICYIYHGYIDAMPLLASNYLNVYKFKCFAEYVFEDVTDFIEVYDGDFRADYFFIKPPVIPTPPLRILIDVSYRAYYIKNLKLHGPCRYSISFPLPNVDYDECFIQLIKHYQNANPEELPKTVKFVSHSMQYEMMGSTYYNFISFLKEQGYKNEEKYVNVCKRCSKIPKTENDEEWSHYAHYKDTYEIRKTDLYTQLHYGDDERLNKRRVDWAEEILKNVDLNRFKWPDSIDQKKSRLVISIIASNRPHNELLQVMAFLHEHLQSDYPLIICNAADGGIRTEDMKRFNSNVIDMDPFSSSGVETAQFRVKKEAADYWNCIKRSLEIFNSSLPDYLLLLEDDAVPIPLFNVTIHSIMDQLDHLKNIDFVKLYRRWPWRDWPVKYQVLGLNPILAYLLQIFLWKNRNIIVIVIVVVFVQYTWMTHFRQLVSDVRFHLTHKVLLTEAQGCCTPAVLYRVKRIPTILEAIKNYKNETRPQKDLVLDAVTEEEGFVARQSDINLVVHIGYLSSLSNVYKNVGN</sequence>
<protein>
    <submittedName>
        <fullName evidence="2">Glycosyltransferase 2-like domain-containing protein</fullName>
    </submittedName>
</protein>
<reference evidence="2" key="1">
    <citation type="submission" date="2022-11" db="UniProtKB">
        <authorList>
            <consortium name="WormBaseParasite"/>
        </authorList>
    </citation>
    <scope>IDENTIFICATION</scope>
</reference>
<evidence type="ECO:0000313" key="1">
    <source>
        <dbReference type="Proteomes" id="UP000887540"/>
    </source>
</evidence>
<dbReference type="PANTHER" id="PTHR31410:SF1">
    <property type="entry name" value="POST-GPI ATTACHMENT TO PROTEINS FACTOR 4"/>
    <property type="match status" value="1"/>
</dbReference>
<evidence type="ECO:0000313" key="2">
    <source>
        <dbReference type="WBParaSite" id="ACRNAN_scaffold4195.g27136.t1"/>
    </source>
</evidence>
<dbReference type="PANTHER" id="PTHR31410">
    <property type="entry name" value="TRANSMEMBRANE PROTEIN 246"/>
    <property type="match status" value="1"/>
</dbReference>
<proteinExistence type="predicted"/>
<dbReference type="Proteomes" id="UP000887540">
    <property type="component" value="Unplaced"/>
</dbReference>